<evidence type="ECO:0000313" key="2">
    <source>
        <dbReference type="EMBL" id="GIP15094.1"/>
    </source>
</evidence>
<dbReference type="EMBL" id="BOSE01000001">
    <property type="protein sequence ID" value="GIP15094.1"/>
    <property type="molecule type" value="Genomic_DNA"/>
</dbReference>
<organism evidence="2 3">
    <name type="scientific">Paenibacillus montaniterrae</name>
    <dbReference type="NCBI Taxonomy" id="429341"/>
    <lineage>
        <taxon>Bacteria</taxon>
        <taxon>Bacillati</taxon>
        <taxon>Bacillota</taxon>
        <taxon>Bacilli</taxon>
        <taxon>Bacillales</taxon>
        <taxon>Paenibacillaceae</taxon>
        <taxon>Paenibacillus</taxon>
    </lineage>
</organism>
<proteinExistence type="predicted"/>
<sequence length="178" mass="20629">MRAIEKKRPPLMNRRRWITLIIVLIILLIVGITLFYRSIHRELWQEKSEAEQIIEQSEAYNLETLESLNKYVWENPYWILLADTTDTATKTYSVWSGDQQIAKLAYADAVSQEDMQAIVQSSKANAESIRLQVGYAFGQLVWEVKYKDSETTHSKIAFYSLASGSFIDEYTIPKEARP</sequence>
<keyword evidence="1" id="KW-0812">Transmembrane</keyword>
<dbReference type="SUPFAM" id="SSF54403">
    <property type="entry name" value="Cystatin/monellin"/>
    <property type="match status" value="1"/>
</dbReference>
<dbReference type="InterPro" id="IPR046350">
    <property type="entry name" value="Cystatin_sf"/>
</dbReference>
<evidence type="ECO:0000256" key="1">
    <source>
        <dbReference type="SAM" id="Phobius"/>
    </source>
</evidence>
<dbReference type="AlphaFoldDB" id="A0A919YMY6"/>
<dbReference type="Proteomes" id="UP000683139">
    <property type="component" value="Unassembled WGS sequence"/>
</dbReference>
<accession>A0A919YMY6</accession>
<keyword evidence="1" id="KW-0472">Membrane</keyword>
<protein>
    <recommendedName>
        <fullName evidence="4">DUF5590 domain-containing protein</fullName>
    </recommendedName>
</protein>
<evidence type="ECO:0000313" key="3">
    <source>
        <dbReference type="Proteomes" id="UP000683139"/>
    </source>
</evidence>
<keyword evidence="3" id="KW-1185">Reference proteome</keyword>
<dbReference type="RefSeq" id="WP_213513253.1">
    <property type="nucleotide sequence ID" value="NZ_BOSE01000001.1"/>
</dbReference>
<reference evidence="2" key="1">
    <citation type="submission" date="2021-03" db="EMBL/GenBank/DDBJ databases">
        <title>Antimicrobial resistance genes in bacteria isolated from Japanese honey, and their potential for conferring macrolide and lincosamide resistance in the American foulbrood pathogen Paenibacillus larvae.</title>
        <authorList>
            <person name="Okamoto M."/>
            <person name="Kumagai M."/>
            <person name="Kanamori H."/>
            <person name="Takamatsu D."/>
        </authorList>
    </citation>
    <scope>NUCLEOTIDE SEQUENCE</scope>
    <source>
        <strain evidence="2">J40TS1</strain>
    </source>
</reference>
<name>A0A919YMY6_9BACL</name>
<gene>
    <name evidence="2" type="ORF">J40TS1_07360</name>
</gene>
<keyword evidence="1" id="KW-1133">Transmembrane helix</keyword>
<evidence type="ECO:0008006" key="4">
    <source>
        <dbReference type="Google" id="ProtNLM"/>
    </source>
</evidence>
<dbReference type="Gene3D" id="3.10.450.40">
    <property type="match status" value="1"/>
</dbReference>
<feature type="transmembrane region" description="Helical" evidence="1">
    <location>
        <begin position="17"/>
        <end position="36"/>
    </location>
</feature>
<comment type="caution">
    <text evidence="2">The sequence shown here is derived from an EMBL/GenBank/DDBJ whole genome shotgun (WGS) entry which is preliminary data.</text>
</comment>